<keyword evidence="4" id="KW-1185">Reference proteome</keyword>
<evidence type="ECO:0000313" key="2">
    <source>
        <dbReference type="EMBL" id="CAF1612544.1"/>
    </source>
</evidence>
<accession>A0A816BNR7</accession>
<organism evidence="2 4">
    <name type="scientific">Didymodactylos carnosus</name>
    <dbReference type="NCBI Taxonomy" id="1234261"/>
    <lineage>
        <taxon>Eukaryota</taxon>
        <taxon>Metazoa</taxon>
        <taxon>Spiralia</taxon>
        <taxon>Gnathifera</taxon>
        <taxon>Rotifera</taxon>
        <taxon>Eurotatoria</taxon>
        <taxon>Bdelloidea</taxon>
        <taxon>Philodinida</taxon>
        <taxon>Philodinidae</taxon>
        <taxon>Didymodactylos</taxon>
    </lineage>
</organism>
<dbReference type="Proteomes" id="UP000681722">
    <property type="component" value="Unassembled WGS sequence"/>
</dbReference>
<reference evidence="2" key="1">
    <citation type="submission" date="2021-02" db="EMBL/GenBank/DDBJ databases">
        <authorList>
            <person name="Nowell W R."/>
        </authorList>
    </citation>
    <scope>NUCLEOTIDE SEQUENCE</scope>
</reference>
<dbReference type="AlphaFoldDB" id="A0A816BNR7"/>
<evidence type="ECO:0000256" key="1">
    <source>
        <dbReference type="SAM" id="SignalP"/>
    </source>
</evidence>
<gene>
    <name evidence="2" type="ORF">GPM918_LOCUS43187</name>
    <name evidence="3" type="ORF">SRO942_LOCUS44607</name>
</gene>
<comment type="caution">
    <text evidence="2">The sequence shown here is derived from an EMBL/GenBank/DDBJ whole genome shotgun (WGS) entry which is preliminary data.</text>
</comment>
<sequence length="174" mass="19997">MRSYGTFLTTLLYAEWIFFSTSHGKGPCDGIGATIKCTAYRHVMRHPGPEHSLTSSLEFYNFSKEKFEYIPNQSRSNIATTKLSQPKVFVFYADETDIRKIYDTILAKRWLQRPSAGPIIGIRGFHHFISLKNNIMKCKTTSISTYFQQFQMITATSTSNQTILKFVKKVTDIK</sequence>
<dbReference type="EMBL" id="CAJOBC010105251">
    <property type="protein sequence ID" value="CAF4496605.1"/>
    <property type="molecule type" value="Genomic_DNA"/>
</dbReference>
<keyword evidence="1" id="KW-0732">Signal</keyword>
<dbReference type="Proteomes" id="UP000663829">
    <property type="component" value="Unassembled WGS sequence"/>
</dbReference>
<evidence type="ECO:0000313" key="4">
    <source>
        <dbReference type="Proteomes" id="UP000663829"/>
    </source>
</evidence>
<name>A0A816BNR7_9BILA</name>
<feature type="signal peptide" evidence="1">
    <location>
        <begin position="1"/>
        <end position="24"/>
    </location>
</feature>
<dbReference type="PANTHER" id="PTHR46601">
    <property type="entry name" value="ULP_PROTEASE DOMAIN-CONTAINING PROTEIN"/>
    <property type="match status" value="1"/>
</dbReference>
<evidence type="ECO:0000313" key="3">
    <source>
        <dbReference type="EMBL" id="CAF4496605.1"/>
    </source>
</evidence>
<feature type="non-terminal residue" evidence="2">
    <location>
        <position position="1"/>
    </location>
</feature>
<dbReference type="EMBL" id="CAJNOQ010038440">
    <property type="protein sequence ID" value="CAF1612544.1"/>
    <property type="molecule type" value="Genomic_DNA"/>
</dbReference>
<dbReference type="PANTHER" id="PTHR46601:SF1">
    <property type="entry name" value="ADF-H DOMAIN-CONTAINING PROTEIN"/>
    <property type="match status" value="1"/>
</dbReference>
<protein>
    <submittedName>
        <fullName evidence="2">Uncharacterized protein</fullName>
    </submittedName>
</protein>
<dbReference type="OrthoDB" id="8195858at2759"/>
<proteinExistence type="predicted"/>
<feature type="chain" id="PRO_5036229631" evidence="1">
    <location>
        <begin position="25"/>
        <end position="174"/>
    </location>
</feature>